<dbReference type="InterPro" id="IPR007219">
    <property type="entry name" value="XnlR_reg_dom"/>
</dbReference>
<keyword evidence="11" id="KW-1185">Reference proteome</keyword>
<evidence type="ECO:0000256" key="1">
    <source>
        <dbReference type="ARBA" id="ARBA00004123"/>
    </source>
</evidence>
<evidence type="ECO:0000313" key="11">
    <source>
        <dbReference type="Proteomes" id="UP000326799"/>
    </source>
</evidence>
<dbReference type="PANTHER" id="PTHR46910">
    <property type="entry name" value="TRANSCRIPTION FACTOR PDR1"/>
    <property type="match status" value="1"/>
</dbReference>
<dbReference type="PROSITE" id="PS50048">
    <property type="entry name" value="ZN2_CY6_FUNGAL_2"/>
    <property type="match status" value="1"/>
</dbReference>
<evidence type="ECO:0000256" key="6">
    <source>
        <dbReference type="ARBA" id="ARBA00023242"/>
    </source>
</evidence>
<dbReference type="Proteomes" id="UP000326799">
    <property type="component" value="Unassembled WGS sequence"/>
</dbReference>
<feature type="region of interest" description="Disordered" evidence="7">
    <location>
        <begin position="1"/>
        <end position="21"/>
    </location>
</feature>
<feature type="transmembrane region" description="Helical" evidence="8">
    <location>
        <begin position="525"/>
        <end position="549"/>
    </location>
</feature>
<dbReference type="InterPro" id="IPR001138">
    <property type="entry name" value="Zn2Cys6_DnaBD"/>
</dbReference>
<organism evidence="10 11">
    <name type="scientific">Aspergillus novoparasiticus</name>
    <dbReference type="NCBI Taxonomy" id="986946"/>
    <lineage>
        <taxon>Eukaryota</taxon>
        <taxon>Fungi</taxon>
        <taxon>Dikarya</taxon>
        <taxon>Ascomycota</taxon>
        <taxon>Pezizomycotina</taxon>
        <taxon>Eurotiomycetes</taxon>
        <taxon>Eurotiomycetidae</taxon>
        <taxon>Eurotiales</taxon>
        <taxon>Aspergillaceae</taxon>
        <taxon>Aspergillus</taxon>
        <taxon>Aspergillus subgen. Circumdati</taxon>
    </lineage>
</organism>
<dbReference type="GO" id="GO:0009893">
    <property type="term" value="P:positive regulation of metabolic process"/>
    <property type="evidence" value="ECO:0007669"/>
    <property type="project" value="UniProtKB-ARBA"/>
</dbReference>
<keyword evidence="3" id="KW-0805">Transcription regulation</keyword>
<feature type="compositionally biased region" description="Low complexity" evidence="7">
    <location>
        <begin position="12"/>
        <end position="21"/>
    </location>
</feature>
<dbReference type="GO" id="GO:0008270">
    <property type="term" value="F:zinc ion binding"/>
    <property type="evidence" value="ECO:0007669"/>
    <property type="project" value="InterPro"/>
</dbReference>
<evidence type="ECO:0000256" key="5">
    <source>
        <dbReference type="ARBA" id="ARBA00023163"/>
    </source>
</evidence>
<dbReference type="AlphaFoldDB" id="A0A5N6FCB5"/>
<dbReference type="GO" id="GO:0003677">
    <property type="term" value="F:DNA binding"/>
    <property type="evidence" value="ECO:0007669"/>
    <property type="project" value="UniProtKB-KW"/>
</dbReference>
<dbReference type="SUPFAM" id="SSF57701">
    <property type="entry name" value="Zn2/Cys6 DNA-binding domain"/>
    <property type="match status" value="1"/>
</dbReference>
<keyword evidence="8" id="KW-0472">Membrane</keyword>
<comment type="subcellular location">
    <subcellularLocation>
        <location evidence="1">Nucleus</location>
    </subcellularLocation>
</comment>
<evidence type="ECO:0000256" key="8">
    <source>
        <dbReference type="SAM" id="Phobius"/>
    </source>
</evidence>
<gene>
    <name evidence="10" type="ORF">BDV33DRAFT_197511</name>
</gene>
<dbReference type="InterPro" id="IPR036864">
    <property type="entry name" value="Zn2-C6_fun-type_DNA-bd_sf"/>
</dbReference>
<keyword evidence="4" id="KW-0238">DNA-binding</keyword>
<dbReference type="Gene3D" id="4.10.240.10">
    <property type="entry name" value="Zn(2)-C6 fungal-type DNA-binding domain"/>
    <property type="match status" value="1"/>
</dbReference>
<keyword evidence="2" id="KW-0479">Metal-binding</keyword>
<reference evidence="10 11" key="1">
    <citation type="submission" date="2019-04" db="EMBL/GenBank/DDBJ databases">
        <title>Fungal friends and foes A comparative genomics study of 23 Aspergillus species from section Flavi.</title>
        <authorList>
            <consortium name="DOE Joint Genome Institute"/>
            <person name="Kjaerbolling I."/>
            <person name="Vesth T.C."/>
            <person name="Frisvad J.C."/>
            <person name="Nybo J.L."/>
            <person name="Theobald S."/>
            <person name="Kildgaard S."/>
            <person name="Petersen T.I."/>
            <person name="Kuo A."/>
            <person name="Sato A."/>
            <person name="Lyhne E.K."/>
            <person name="Kogle M.E."/>
            <person name="Wiebenga A."/>
            <person name="Kun R.S."/>
            <person name="Lubbers R.J."/>
            <person name="Makela M.R."/>
            <person name="Barry K."/>
            <person name="Chovatia M."/>
            <person name="Clum A."/>
            <person name="Daum C."/>
            <person name="Haridas S."/>
            <person name="He G."/>
            <person name="LaButti K."/>
            <person name="Lipzen A."/>
            <person name="Mondo S."/>
            <person name="Pangilinan J."/>
            <person name="Riley R."/>
            <person name="Salamov A."/>
            <person name="Simmons B.A."/>
            <person name="Magnuson J.K."/>
            <person name="Henrissat B."/>
            <person name="Mortensen U.H."/>
            <person name="Larsen T.O."/>
            <person name="De vries R.P."/>
            <person name="Grigoriev I.V."/>
            <person name="Machida M."/>
            <person name="Baker S.E."/>
            <person name="Andersen M.R."/>
        </authorList>
    </citation>
    <scope>NUCLEOTIDE SEQUENCE [LARGE SCALE GENOMIC DNA]</scope>
    <source>
        <strain evidence="10 11">CBS 126849</strain>
    </source>
</reference>
<protein>
    <recommendedName>
        <fullName evidence="9">Zn(2)-C6 fungal-type domain-containing protein</fullName>
    </recommendedName>
</protein>
<dbReference type="CDD" id="cd00067">
    <property type="entry name" value="GAL4"/>
    <property type="match status" value="1"/>
</dbReference>
<feature type="region of interest" description="Disordered" evidence="7">
    <location>
        <begin position="72"/>
        <end position="100"/>
    </location>
</feature>
<feature type="domain" description="Zn(2)-C6 fungal-type" evidence="9">
    <location>
        <begin position="29"/>
        <end position="61"/>
    </location>
</feature>
<evidence type="ECO:0000313" key="10">
    <source>
        <dbReference type="EMBL" id="KAB8226513.1"/>
    </source>
</evidence>
<evidence type="ECO:0000256" key="2">
    <source>
        <dbReference type="ARBA" id="ARBA00022723"/>
    </source>
</evidence>
<dbReference type="GO" id="GO:0005634">
    <property type="term" value="C:nucleus"/>
    <property type="evidence" value="ECO:0007669"/>
    <property type="project" value="UniProtKB-SubCell"/>
</dbReference>
<keyword evidence="8" id="KW-1133">Transmembrane helix</keyword>
<dbReference type="GO" id="GO:0006351">
    <property type="term" value="P:DNA-templated transcription"/>
    <property type="evidence" value="ECO:0007669"/>
    <property type="project" value="InterPro"/>
</dbReference>
<dbReference type="PANTHER" id="PTHR46910:SF37">
    <property type="entry name" value="ZN(II)2CYS6 TRANSCRIPTION FACTOR (EUROFUNG)"/>
    <property type="match status" value="1"/>
</dbReference>
<dbReference type="GO" id="GO:0000981">
    <property type="term" value="F:DNA-binding transcription factor activity, RNA polymerase II-specific"/>
    <property type="evidence" value="ECO:0007669"/>
    <property type="project" value="InterPro"/>
</dbReference>
<evidence type="ECO:0000256" key="7">
    <source>
        <dbReference type="SAM" id="MobiDB-lite"/>
    </source>
</evidence>
<evidence type="ECO:0000256" key="3">
    <source>
        <dbReference type="ARBA" id="ARBA00023015"/>
    </source>
</evidence>
<dbReference type="Pfam" id="PF04082">
    <property type="entry name" value="Fungal_trans"/>
    <property type="match status" value="1"/>
</dbReference>
<name>A0A5N6FCB5_9EURO</name>
<dbReference type="SMART" id="SM00066">
    <property type="entry name" value="GAL4"/>
    <property type="match status" value="1"/>
</dbReference>
<dbReference type="PROSITE" id="PS00463">
    <property type="entry name" value="ZN2_CY6_FUNGAL_1"/>
    <property type="match status" value="1"/>
</dbReference>
<dbReference type="InterPro" id="IPR050987">
    <property type="entry name" value="AtrR-like"/>
</dbReference>
<dbReference type="CDD" id="cd12148">
    <property type="entry name" value="fungal_TF_MHR"/>
    <property type="match status" value="1"/>
</dbReference>
<keyword evidence="8" id="KW-0812">Transmembrane</keyword>
<accession>A0A5N6FCB5</accession>
<evidence type="ECO:0000259" key="9">
    <source>
        <dbReference type="PROSITE" id="PS50048"/>
    </source>
</evidence>
<evidence type="ECO:0000256" key="4">
    <source>
        <dbReference type="ARBA" id="ARBA00023125"/>
    </source>
</evidence>
<sequence>MDLSVQGDRSANETSNTTSERTTGQRQVACELCRRWKVKCETAHDHSTCSVCERRGAVCVRTVRPRVSRRLGIKNRNKQRPQSSVVRLSDSFHAQRKESSRSQTKVGAGLVNEFIAYKQWTKTFLHDWLSLLSCKTPLYSLSAQWEEWLQCEMGCQLGPLRDNIDDSLSSKENRPNTYFSNGRLPVFTALPPQREAVEVLNTFFTYTTDIFPLFHPDTFTDLLNNSYERRRPRDPSWWAGLNIVLAIGYRYRSLHQASQSGARTKSNVYYKNAMAAVPDLLLRKPDLMAVQALMGIVFLSCNGFETPMYQNLLTIAMRSCAQFGIHGACAIPRSTCREQDQPMFILSLGYMMEELYRPWQGLPPSDASADLGTDSPHPDWVYESIAQSSGLFDMDCFTWFRRLSIIRHNIYTSLYNTKAMKTLPHEQYSTIQALQLELTSFQRTLPVEPSYAMEFVTKLPGHLKSPFVSLLCAYHNTVILLHQTQIFFRAPKTFTPSRATQFSQTACVGAARQTALLLKALPPGWWPYGIRLVTLYIFAAFNILFASVLDNPNNNAAQSNLELMETMISRLSTYATGNGLSQSPGLAELTFFLHTSRECLGMAYSMVHKAQS</sequence>
<proteinExistence type="predicted"/>
<dbReference type="EMBL" id="ML733391">
    <property type="protein sequence ID" value="KAB8226513.1"/>
    <property type="molecule type" value="Genomic_DNA"/>
</dbReference>
<keyword evidence="6" id="KW-0539">Nucleus</keyword>
<keyword evidence="5" id="KW-0804">Transcription</keyword>